<dbReference type="Proteomes" id="UP000001035">
    <property type="component" value="Chromosome 3"/>
</dbReference>
<protein>
    <recommendedName>
        <fullName evidence="3">Apea-like HEPN domain-containing protein</fullName>
    </recommendedName>
</protein>
<reference evidence="1 2" key="1">
    <citation type="journal article" date="2009" name="J. Bacteriol.">
        <title>The genome of Burkholderia cenocepacia J2315, an epidemic pathogen of cystic fibrosis patients.</title>
        <authorList>
            <person name="Holden M.T."/>
            <person name="Seth-Smith H.M."/>
            <person name="Crossman L.C."/>
            <person name="Sebaihia M."/>
            <person name="Bentley S.D."/>
            <person name="Cerdeno-Tarraga A.M."/>
            <person name="Thomson N.R."/>
            <person name="Bason N."/>
            <person name="Quail M.A."/>
            <person name="Sharp S."/>
            <person name="Cherevach I."/>
            <person name="Churcher C."/>
            <person name="Goodhead I."/>
            <person name="Hauser H."/>
            <person name="Holroyd N."/>
            <person name="Mungall K."/>
            <person name="Scott P."/>
            <person name="Walker D."/>
            <person name="White B."/>
            <person name="Rose H."/>
            <person name="Iversen P."/>
            <person name="Mil-Homens D."/>
            <person name="Rocha E.P."/>
            <person name="Fialho A.M."/>
            <person name="Baldwin A."/>
            <person name="Dowson C."/>
            <person name="Barrell B.G."/>
            <person name="Govan J.R."/>
            <person name="Vandamme P."/>
            <person name="Hart C.A."/>
            <person name="Mahenthiralingam E."/>
            <person name="Parkhill J."/>
        </authorList>
    </citation>
    <scope>NUCLEOTIDE SEQUENCE [LARGE SCALE GENOMIC DNA]</scope>
    <source>
        <strain evidence="2">ATCC BAA-245 / DSM 16553 / LMG 16656 / NCTC 13227 / J2315 / CF5610</strain>
    </source>
</reference>
<name>B4EP66_BURCJ</name>
<dbReference type="EMBL" id="AM747722">
    <property type="protein sequence ID" value="CAR57609.1"/>
    <property type="molecule type" value="Genomic_DNA"/>
</dbReference>
<dbReference type="KEGG" id="bcj:BCAS0672"/>
<dbReference type="AlphaFoldDB" id="B4EP66"/>
<sequence>MNGSGEVKSVELDLDWRGNLKGYKVHEDGFPPKWVPNDVSNSDCTRIREEIESHKLFAQPPKFSYAKRTYSESGLHTGYHTNLGFVPVEPSNALYGYLMDSLNTGEFAEDADPKVASIDESDYVSDLIVLVLFDQPWAHLAGPYHGQLPIRFNRNAKPEPFSFTIRNISDPSGEHPLQLLLGPHGIESPEGLAQPAVPVGGVFEVEIPAGRLRKILRGVLADADDPLYEFLRDQFNMELVRSGRRPTDGPSTAWHVAMANNYLQPFLADFSNRVIEAFWQEYGGVPIAHVSPSSLQRRFTVIHKLRSGQKCLGHYSSFTGHSFNLKGEWHLSGALESVADGTTPTLHPMRRSLSRLRMLMEGGFLMEALVLINSILEVSVSAALETAANDCDGVLSRVKSLGHRMRLQLLEELSKQEWPQIRGGAQEAFVNAALGIYDCRNAYVHQLVMPDKGRFVDYREQRRVIELMSPFSEVFRRDQWFRWLHAISSANDEVRHAIADFCHRHPVTPPDMEPPKRRD</sequence>
<evidence type="ECO:0000313" key="2">
    <source>
        <dbReference type="Proteomes" id="UP000001035"/>
    </source>
</evidence>
<evidence type="ECO:0008006" key="3">
    <source>
        <dbReference type="Google" id="ProtNLM"/>
    </source>
</evidence>
<dbReference type="HOGENOM" id="CLU_524475_0_0_4"/>
<accession>B4EP66</accession>
<proteinExistence type="predicted"/>
<gene>
    <name evidence="1" type="ORF">BCAS0672</name>
</gene>
<evidence type="ECO:0000313" key="1">
    <source>
        <dbReference type="EMBL" id="CAR57609.1"/>
    </source>
</evidence>
<keyword evidence="2" id="KW-1185">Reference proteome</keyword>
<organism evidence="1 2">
    <name type="scientific">Burkholderia cenocepacia (strain ATCC BAA-245 / DSM 16553 / LMG 16656 / NCTC 13227 / J2315 / CF5610)</name>
    <name type="common">Burkholderia cepacia (strain J2315)</name>
    <dbReference type="NCBI Taxonomy" id="216591"/>
    <lineage>
        <taxon>Bacteria</taxon>
        <taxon>Pseudomonadati</taxon>
        <taxon>Pseudomonadota</taxon>
        <taxon>Betaproteobacteria</taxon>
        <taxon>Burkholderiales</taxon>
        <taxon>Burkholderiaceae</taxon>
        <taxon>Burkholderia</taxon>
        <taxon>Burkholderia cepacia complex</taxon>
    </lineage>
</organism>